<sequence length="411" mass="45173">MEGTITDANGLEGHGQGSEGPAAGAGRMRLEFPAAPVQPGPISPSGGHRPRGHTISVSAPSRRERRTDRDSYHSRSGPGNTEKIAGLSPRYSKMIMTKLLASLASCGASSLLSKCSGDRRMTRGLTDTVIDRAVKVLDQMPPYDTHKIGVVFVGAGQVNNEVAILSNEYGSNRYAAFLTGLGKLIHLKDCDPDQIFLGGLDQYGDDGEFTYCWHDDIMQAIFHIATLMPNRESDKGCCNKKRHIGNDFVIVVYNDSGEEYKLGTIKGQFNFVEVIIKPLDYECNLVTLQCRKDLEGLVDTTVTKIVSDRNLPLLVRQMALHANMASLVHQFRANPSDAYASKWLARLRHIKRIRTRALEDIQSRPTPGISVTQGHSQQNKSMQQSTSAGNPEVTGQRKRLVSTVDDFTDFV</sequence>
<evidence type="ECO:0000313" key="13">
    <source>
        <dbReference type="EMBL" id="TNM85420.1"/>
    </source>
</evidence>
<dbReference type="GO" id="GO:0045202">
    <property type="term" value="C:synapse"/>
    <property type="evidence" value="ECO:0007669"/>
    <property type="project" value="UniProtKB-ARBA"/>
</dbReference>
<gene>
    <name evidence="13" type="ORF">fugu_007691</name>
</gene>
<evidence type="ECO:0000256" key="4">
    <source>
        <dbReference type="ARBA" id="ARBA00022553"/>
    </source>
</evidence>
<dbReference type="GO" id="GO:0005634">
    <property type="term" value="C:nucleus"/>
    <property type="evidence" value="ECO:0007669"/>
    <property type="project" value="InterPro"/>
</dbReference>
<dbReference type="GO" id="GO:0030178">
    <property type="term" value="P:negative regulation of Wnt signaling pathway"/>
    <property type="evidence" value="ECO:0007669"/>
    <property type="project" value="TreeGrafter"/>
</dbReference>
<protein>
    <recommendedName>
        <fullName evidence="10">Tuberin</fullName>
    </recommendedName>
</protein>
<dbReference type="AlphaFoldDB" id="A0A4Z2B3G8"/>
<evidence type="ECO:0000256" key="8">
    <source>
        <dbReference type="ARBA" id="ARBA00023765"/>
    </source>
</evidence>
<dbReference type="InterPro" id="IPR027107">
    <property type="entry name" value="Tuberin/Ral-act_asu"/>
</dbReference>
<evidence type="ECO:0000256" key="1">
    <source>
        <dbReference type="ARBA" id="ARBA00004514"/>
    </source>
</evidence>
<keyword evidence="5" id="KW-0832">Ubl conjugation</keyword>
<comment type="subcellular location">
    <subcellularLocation>
        <location evidence="1">Cytoplasm</location>
        <location evidence="1">Cytosol</location>
    </subcellularLocation>
    <subcellularLocation>
        <location evidence="8">Lysosome membrane</location>
        <topology evidence="8">Peripheral membrane protein</topology>
    </subcellularLocation>
</comment>
<keyword evidence="7" id="KW-0458">Lysosome</keyword>
<evidence type="ECO:0000256" key="11">
    <source>
        <dbReference type="SAM" id="MobiDB-lite"/>
    </source>
</evidence>
<dbReference type="PROSITE" id="PS50085">
    <property type="entry name" value="RAPGAP"/>
    <property type="match status" value="1"/>
</dbReference>
<dbReference type="Proteomes" id="UP000516260">
    <property type="component" value="Chromosome 8"/>
</dbReference>
<evidence type="ECO:0000256" key="3">
    <source>
        <dbReference type="ARBA" id="ARBA00022490"/>
    </source>
</evidence>
<keyword evidence="4" id="KW-0597">Phosphoprotein</keyword>
<evidence type="ECO:0000256" key="5">
    <source>
        <dbReference type="ARBA" id="ARBA00022843"/>
    </source>
</evidence>
<proteinExistence type="predicted"/>
<dbReference type="EMBL" id="SWLE01000021">
    <property type="protein sequence ID" value="TNM85420.1"/>
    <property type="molecule type" value="Genomic_DNA"/>
</dbReference>
<dbReference type="PANTHER" id="PTHR10063:SF0">
    <property type="entry name" value="TUBERIN"/>
    <property type="match status" value="1"/>
</dbReference>
<feature type="compositionally biased region" description="Polar residues" evidence="11">
    <location>
        <begin position="364"/>
        <end position="389"/>
    </location>
</feature>
<dbReference type="GO" id="GO:0033596">
    <property type="term" value="C:TSC1-TSC2 complex"/>
    <property type="evidence" value="ECO:0007669"/>
    <property type="project" value="TreeGrafter"/>
</dbReference>
<dbReference type="GO" id="GO:0005765">
    <property type="term" value="C:lysosomal membrane"/>
    <property type="evidence" value="ECO:0007669"/>
    <property type="project" value="UniProtKB-SubCell"/>
</dbReference>
<feature type="region of interest" description="Disordered" evidence="11">
    <location>
        <begin position="1"/>
        <end position="86"/>
    </location>
</feature>
<comment type="caution">
    <text evidence="13">The sequence shown here is derived from an EMBL/GenBank/DDBJ whole genome shotgun (WGS) entry which is preliminary data.</text>
</comment>
<dbReference type="GO" id="GO:0051056">
    <property type="term" value="P:regulation of small GTPase mediated signal transduction"/>
    <property type="evidence" value="ECO:0007669"/>
    <property type="project" value="InterPro"/>
</dbReference>
<feature type="region of interest" description="Disordered" evidence="11">
    <location>
        <begin position="364"/>
        <end position="398"/>
    </location>
</feature>
<evidence type="ECO:0000256" key="9">
    <source>
        <dbReference type="ARBA" id="ARBA00054764"/>
    </source>
</evidence>
<evidence type="ECO:0000313" key="14">
    <source>
        <dbReference type="Proteomes" id="UP000516260"/>
    </source>
</evidence>
<evidence type="ECO:0000256" key="7">
    <source>
        <dbReference type="ARBA" id="ARBA00023228"/>
    </source>
</evidence>
<dbReference type="SUPFAM" id="SSF111347">
    <property type="entry name" value="Rap/Ran-GAP"/>
    <property type="match status" value="1"/>
</dbReference>
<dbReference type="Pfam" id="PF02145">
    <property type="entry name" value="Rap_GAP"/>
    <property type="match status" value="1"/>
</dbReference>
<evidence type="ECO:0000256" key="6">
    <source>
        <dbReference type="ARBA" id="ARBA00023136"/>
    </source>
</evidence>
<dbReference type="GO" id="GO:0016241">
    <property type="term" value="P:regulation of macroautophagy"/>
    <property type="evidence" value="ECO:0007669"/>
    <property type="project" value="UniProtKB-ARBA"/>
</dbReference>
<dbReference type="GO" id="GO:0051726">
    <property type="term" value="P:regulation of cell cycle"/>
    <property type="evidence" value="ECO:0007669"/>
    <property type="project" value="TreeGrafter"/>
</dbReference>
<accession>A0A4Z2B3G8</accession>
<name>A0A4Z2B3G8_9TELE</name>
<dbReference type="GO" id="GO:0032007">
    <property type="term" value="P:negative regulation of TOR signaling"/>
    <property type="evidence" value="ECO:0007669"/>
    <property type="project" value="TreeGrafter"/>
</dbReference>
<evidence type="ECO:0000256" key="2">
    <source>
        <dbReference type="ARBA" id="ARBA00022468"/>
    </source>
</evidence>
<dbReference type="GO" id="GO:0005096">
    <property type="term" value="F:GTPase activator activity"/>
    <property type="evidence" value="ECO:0007669"/>
    <property type="project" value="UniProtKB-KW"/>
</dbReference>
<dbReference type="FunFam" id="3.40.50.11210:FF:000004">
    <property type="entry name" value="Tuberin isoform X3"/>
    <property type="match status" value="1"/>
</dbReference>
<organism evidence="13 14">
    <name type="scientific">Takifugu bimaculatus</name>
    <dbReference type="NCBI Taxonomy" id="433685"/>
    <lineage>
        <taxon>Eukaryota</taxon>
        <taxon>Metazoa</taxon>
        <taxon>Chordata</taxon>
        <taxon>Craniata</taxon>
        <taxon>Vertebrata</taxon>
        <taxon>Euteleostomi</taxon>
        <taxon>Actinopterygii</taxon>
        <taxon>Neopterygii</taxon>
        <taxon>Teleostei</taxon>
        <taxon>Neoteleostei</taxon>
        <taxon>Acanthomorphata</taxon>
        <taxon>Eupercaria</taxon>
        <taxon>Tetraodontiformes</taxon>
        <taxon>Tetradontoidea</taxon>
        <taxon>Tetraodontidae</taxon>
        <taxon>Takifugu</taxon>
    </lineage>
</organism>
<dbReference type="InterPro" id="IPR000331">
    <property type="entry name" value="Rap/Ran_GAP_dom"/>
</dbReference>
<dbReference type="PANTHER" id="PTHR10063">
    <property type="entry name" value="TUBERIN"/>
    <property type="match status" value="1"/>
</dbReference>
<feature type="domain" description="Rap-GAP" evidence="12">
    <location>
        <begin position="134"/>
        <end position="361"/>
    </location>
</feature>
<dbReference type="InterPro" id="IPR035974">
    <property type="entry name" value="Rap/Ran-GAP_sf"/>
</dbReference>
<keyword evidence="14" id="KW-1185">Reference proteome</keyword>
<keyword evidence="3" id="KW-0963">Cytoplasm</keyword>
<dbReference type="GO" id="GO:0046627">
    <property type="term" value="P:negative regulation of insulin receptor signaling pathway"/>
    <property type="evidence" value="ECO:0007669"/>
    <property type="project" value="TreeGrafter"/>
</dbReference>
<dbReference type="Gene3D" id="3.40.50.11210">
    <property type="entry name" value="Rap/Ran-GAP"/>
    <property type="match status" value="1"/>
</dbReference>
<keyword evidence="6" id="KW-0472">Membrane</keyword>
<reference evidence="13 14" key="1">
    <citation type="submission" date="2019-04" db="EMBL/GenBank/DDBJ databases">
        <title>The sequence and de novo assembly of Takifugu bimaculatus genome using PacBio and Hi-C technologies.</title>
        <authorList>
            <person name="Xu P."/>
            <person name="Liu B."/>
            <person name="Zhou Z."/>
        </authorList>
    </citation>
    <scope>NUCLEOTIDE SEQUENCE [LARGE SCALE GENOMIC DNA]</scope>
    <source>
        <strain evidence="13">TB-2018</strain>
        <tissue evidence="13">Muscle</tissue>
    </source>
</reference>
<evidence type="ECO:0000259" key="12">
    <source>
        <dbReference type="PROSITE" id="PS50085"/>
    </source>
</evidence>
<dbReference type="GO" id="GO:0051898">
    <property type="term" value="P:negative regulation of phosphatidylinositol 3-kinase/protein kinase B signal transduction"/>
    <property type="evidence" value="ECO:0007669"/>
    <property type="project" value="TreeGrafter"/>
</dbReference>
<evidence type="ECO:0000256" key="10">
    <source>
        <dbReference type="ARBA" id="ARBA00070662"/>
    </source>
</evidence>
<keyword evidence="2" id="KW-0343">GTPase activation</keyword>
<comment type="function">
    <text evidence="9">Catalytic component of the TSC-TBC complex, a multiprotein complex that acts as a negative regulator of the canonical mTORC1 complex, an evolutionarily conserved central nutrient sensor that stimulates anabolic reactions and macromolecule biosynthesis to promote cellular biomass generation and growth. Within the TSC-TBC complex, TSC2 acts as a GTPase-activating protein (GAP) for the small GTPase RHEB, a direct activator of the protein kinase activity of mTORC1. In absence of nutrients, the TSC-TBC complex inhibits mTORC1, thereby preventing phosphorylation of ribosomal protein S6 kinase (RPS6KB1 and RPS6KB2) and EIF4EBP1 (4E-BP1) by the mTORC1 signaling. The TSC-TBC complex is inactivated in response to nutrients, relieving inhibition of mTORC1. Involved in microtubule-mediated protein transport via its ability to regulate mTORC1 signaling. Also stimulates the intrinsic GTPase activity of the Ras-related proteins RAP1A and RAB5.</text>
</comment>
<feature type="compositionally biased region" description="Basic and acidic residues" evidence="11">
    <location>
        <begin position="61"/>
        <end position="73"/>
    </location>
</feature>